<sequence length="125" mass="14059">MCREMGRTHSGECTGEKRKHLGCKKNCDYSVSGKVEVSFVMPGIFTNNNMYRSPIWTGANCSEWVLAFSMKFATSEVAKNVFTMLVTFSPDPDLRRNSFPFPPQGGKILSLPPKHADHVNWRGVE</sequence>
<dbReference type="Proteomes" id="UP001054837">
    <property type="component" value="Unassembled WGS sequence"/>
</dbReference>
<name>A0AAV4SS37_9ARAC</name>
<gene>
    <name evidence="1" type="ORF">CDAR_446051</name>
</gene>
<accession>A0AAV4SS37</accession>
<comment type="caution">
    <text evidence="1">The sequence shown here is derived from an EMBL/GenBank/DDBJ whole genome shotgun (WGS) entry which is preliminary data.</text>
</comment>
<protein>
    <submittedName>
        <fullName evidence="1">Uncharacterized protein</fullName>
    </submittedName>
</protein>
<dbReference type="EMBL" id="BPLQ01008165">
    <property type="protein sequence ID" value="GIY35367.1"/>
    <property type="molecule type" value="Genomic_DNA"/>
</dbReference>
<evidence type="ECO:0000313" key="2">
    <source>
        <dbReference type="Proteomes" id="UP001054837"/>
    </source>
</evidence>
<reference evidence="1 2" key="1">
    <citation type="submission" date="2021-06" db="EMBL/GenBank/DDBJ databases">
        <title>Caerostris darwini draft genome.</title>
        <authorList>
            <person name="Kono N."/>
            <person name="Arakawa K."/>
        </authorList>
    </citation>
    <scope>NUCLEOTIDE SEQUENCE [LARGE SCALE GENOMIC DNA]</scope>
</reference>
<proteinExistence type="predicted"/>
<dbReference type="AlphaFoldDB" id="A0AAV4SS37"/>
<organism evidence="1 2">
    <name type="scientific">Caerostris darwini</name>
    <dbReference type="NCBI Taxonomy" id="1538125"/>
    <lineage>
        <taxon>Eukaryota</taxon>
        <taxon>Metazoa</taxon>
        <taxon>Ecdysozoa</taxon>
        <taxon>Arthropoda</taxon>
        <taxon>Chelicerata</taxon>
        <taxon>Arachnida</taxon>
        <taxon>Araneae</taxon>
        <taxon>Araneomorphae</taxon>
        <taxon>Entelegynae</taxon>
        <taxon>Araneoidea</taxon>
        <taxon>Araneidae</taxon>
        <taxon>Caerostris</taxon>
    </lineage>
</organism>
<evidence type="ECO:0000313" key="1">
    <source>
        <dbReference type="EMBL" id="GIY35367.1"/>
    </source>
</evidence>
<keyword evidence="2" id="KW-1185">Reference proteome</keyword>